<dbReference type="PANTHER" id="PTHR31571">
    <property type="entry name" value="ALTERED INHERITANCE OF MITOCHONDRIA PROTEIN 6"/>
    <property type="match status" value="1"/>
</dbReference>
<gene>
    <name evidence="4" type="ORF">OBBRIDRAFT_719943</name>
</gene>
<organism evidence="4 5">
    <name type="scientific">Obba rivulosa</name>
    <dbReference type="NCBI Taxonomy" id="1052685"/>
    <lineage>
        <taxon>Eukaryota</taxon>
        <taxon>Fungi</taxon>
        <taxon>Dikarya</taxon>
        <taxon>Basidiomycota</taxon>
        <taxon>Agaricomycotina</taxon>
        <taxon>Agaricomycetes</taxon>
        <taxon>Polyporales</taxon>
        <taxon>Gelatoporiaceae</taxon>
        <taxon>Obba</taxon>
    </lineage>
</organism>
<dbReference type="SUPFAM" id="SSF51695">
    <property type="entry name" value="PLC-like phosphodiesterases"/>
    <property type="match status" value="1"/>
</dbReference>
<keyword evidence="5" id="KW-1185">Reference proteome</keyword>
<keyword evidence="3" id="KW-0732">Signal</keyword>
<dbReference type="EMBL" id="KV722334">
    <property type="protein sequence ID" value="OCH95820.1"/>
    <property type="molecule type" value="Genomic_DNA"/>
</dbReference>
<dbReference type="AlphaFoldDB" id="A0A8E2DU31"/>
<proteinExistence type="inferred from homology"/>
<dbReference type="GO" id="GO:0006629">
    <property type="term" value="P:lipid metabolic process"/>
    <property type="evidence" value="ECO:0007669"/>
    <property type="project" value="InterPro"/>
</dbReference>
<dbReference type="PANTHER" id="PTHR31571:SF1">
    <property type="entry name" value="ALTERED INHERITANCE OF MITOCHONDRIA PROTEIN 6"/>
    <property type="match status" value="1"/>
</dbReference>
<evidence type="ECO:0000313" key="5">
    <source>
        <dbReference type="Proteomes" id="UP000250043"/>
    </source>
</evidence>
<evidence type="ECO:0000256" key="3">
    <source>
        <dbReference type="SAM" id="SignalP"/>
    </source>
</evidence>
<dbReference type="InterPro" id="IPR017946">
    <property type="entry name" value="PLC-like_Pdiesterase_TIM-brl"/>
</dbReference>
<name>A0A8E2DU31_9APHY</name>
<dbReference type="OrthoDB" id="4153866at2759"/>
<reference evidence="4 5" key="1">
    <citation type="submission" date="2016-07" db="EMBL/GenBank/DDBJ databases">
        <title>Draft genome of the white-rot fungus Obba rivulosa 3A-2.</title>
        <authorList>
            <consortium name="DOE Joint Genome Institute"/>
            <person name="Miettinen O."/>
            <person name="Riley R."/>
            <person name="Acob R."/>
            <person name="Barry K."/>
            <person name="Cullen D."/>
            <person name="De Vries R."/>
            <person name="Hainaut M."/>
            <person name="Hatakka A."/>
            <person name="Henrissat B."/>
            <person name="Hilden K."/>
            <person name="Kuo R."/>
            <person name="Labutti K."/>
            <person name="Lipzen A."/>
            <person name="Makela M.R."/>
            <person name="Sandor L."/>
            <person name="Spatafora J.W."/>
            <person name="Grigoriev I.V."/>
            <person name="Hibbett D.S."/>
        </authorList>
    </citation>
    <scope>NUCLEOTIDE SEQUENCE [LARGE SCALE GENOMIC DNA]</scope>
    <source>
        <strain evidence="4 5">3A-2</strain>
    </source>
</reference>
<protein>
    <recommendedName>
        <fullName evidence="2">Altered inheritance of mitochondria protein 6</fullName>
    </recommendedName>
</protein>
<dbReference type="GO" id="GO:0008081">
    <property type="term" value="F:phosphoric diester hydrolase activity"/>
    <property type="evidence" value="ECO:0007669"/>
    <property type="project" value="InterPro"/>
</dbReference>
<accession>A0A8E2DU31</accession>
<feature type="chain" id="PRO_5034208515" description="Altered inheritance of mitochondria protein 6" evidence="3">
    <location>
        <begin position="22"/>
        <end position="311"/>
    </location>
</feature>
<evidence type="ECO:0000256" key="1">
    <source>
        <dbReference type="ARBA" id="ARBA00008858"/>
    </source>
</evidence>
<dbReference type="Proteomes" id="UP000250043">
    <property type="component" value="Unassembled WGS sequence"/>
</dbReference>
<evidence type="ECO:0000256" key="2">
    <source>
        <dbReference type="ARBA" id="ARBA00014286"/>
    </source>
</evidence>
<dbReference type="InterPro" id="IPR051236">
    <property type="entry name" value="HAT_RTT109-like"/>
</dbReference>
<evidence type="ECO:0000313" key="4">
    <source>
        <dbReference type="EMBL" id="OCH95820.1"/>
    </source>
</evidence>
<feature type="signal peptide" evidence="3">
    <location>
        <begin position="1"/>
        <end position="21"/>
    </location>
</feature>
<sequence>MKAVFSLLLAPILLAPQLAVGNPTVDQQIAFLHASNSSLLRYPTQFTQNIVPKSIHSHNDYWRNTPLLEALSLGVGSVEADVWLLNGTLFVGHELAALTPNRTLDLLYLQPLLAVLNSVNPKDEFTVNQTTPNGPFDTASSTPLQLLIDVKTDGVEALPFILHAFQPLREAGYLTTFANGTLTPSAVTVVGTGNSPLEQVKALEPRDYFFDAPLTQLTDPSLNTTWDPTLSPLASTDYEPAVGWSGIGEISEAQRANITRFVGDAHARGIKARFWDTPGWPIRAREAVWTELLSDGADWLNADDLQAAASF</sequence>
<comment type="similarity">
    <text evidence="1">Belongs to the AIM6 family.</text>
</comment>